<dbReference type="PANTHER" id="PTHR43048">
    <property type="entry name" value="METHYLMALONYL-COA EPIMERASE"/>
    <property type="match status" value="1"/>
</dbReference>
<dbReference type="GO" id="GO:0046491">
    <property type="term" value="P:L-methylmalonyl-CoA metabolic process"/>
    <property type="evidence" value="ECO:0007669"/>
    <property type="project" value="TreeGrafter"/>
</dbReference>
<keyword evidence="4" id="KW-1185">Reference proteome</keyword>
<dbReference type="GO" id="GO:0004493">
    <property type="term" value="F:methylmalonyl-CoA epimerase activity"/>
    <property type="evidence" value="ECO:0007669"/>
    <property type="project" value="TreeGrafter"/>
</dbReference>
<dbReference type="RefSeq" id="WP_109009294.1">
    <property type="nucleotide sequence ID" value="NZ_BDUD01000001.1"/>
</dbReference>
<dbReference type="InterPro" id="IPR051785">
    <property type="entry name" value="MMCE/EMCE_epimerase"/>
</dbReference>
<dbReference type="SUPFAM" id="SSF54593">
    <property type="entry name" value="Glyoxalase/Bleomycin resistance protein/Dihydroxybiphenyl dioxygenase"/>
    <property type="match status" value="2"/>
</dbReference>
<evidence type="ECO:0000259" key="2">
    <source>
        <dbReference type="PROSITE" id="PS51819"/>
    </source>
</evidence>
<dbReference type="EMBL" id="BDUD01000001">
    <property type="protein sequence ID" value="GBG19505.1"/>
    <property type="molecule type" value="Genomic_DNA"/>
</dbReference>
<gene>
    <name evidence="3" type="ORF">NIES4072_31730</name>
</gene>
<evidence type="ECO:0000313" key="3">
    <source>
        <dbReference type="EMBL" id="GBG19505.1"/>
    </source>
</evidence>
<dbReference type="InterPro" id="IPR029068">
    <property type="entry name" value="Glyas_Bleomycin-R_OHBP_Dase"/>
</dbReference>
<keyword evidence="3" id="KW-0223">Dioxygenase</keyword>
<feature type="domain" description="VOC" evidence="2">
    <location>
        <begin position="18"/>
        <end position="162"/>
    </location>
</feature>
<proteinExistence type="predicted"/>
<protein>
    <submittedName>
        <fullName evidence="3">Glyoxalase/bleomycin resistance protein/dioxygenase</fullName>
    </submittedName>
</protein>
<dbReference type="AlphaFoldDB" id="A0A2R5FMJ6"/>
<dbReference type="InterPro" id="IPR037523">
    <property type="entry name" value="VOC_core"/>
</dbReference>
<dbReference type="PANTHER" id="PTHR43048:SF3">
    <property type="entry name" value="METHYLMALONYL-COA EPIMERASE, MITOCHONDRIAL"/>
    <property type="match status" value="1"/>
</dbReference>
<accession>A0A2R5FMJ6</accession>
<comment type="caution">
    <text evidence="3">The sequence shown here is derived from an EMBL/GenBank/DDBJ whole genome shotgun (WGS) entry which is preliminary data.</text>
</comment>
<organism evidence="3 4">
    <name type="scientific">Nostoc commune NIES-4072</name>
    <dbReference type="NCBI Taxonomy" id="2005467"/>
    <lineage>
        <taxon>Bacteria</taxon>
        <taxon>Bacillati</taxon>
        <taxon>Cyanobacteriota</taxon>
        <taxon>Cyanophyceae</taxon>
        <taxon>Nostocales</taxon>
        <taxon>Nostocaceae</taxon>
        <taxon>Nostoc</taxon>
    </lineage>
</organism>
<dbReference type="Pfam" id="PF00903">
    <property type="entry name" value="Glyoxalase"/>
    <property type="match status" value="2"/>
</dbReference>
<keyword evidence="1" id="KW-0479">Metal-binding</keyword>
<feature type="domain" description="VOC" evidence="2">
    <location>
        <begin position="181"/>
        <end position="326"/>
    </location>
</feature>
<keyword evidence="3" id="KW-0560">Oxidoreductase</keyword>
<dbReference type="PROSITE" id="PS51819">
    <property type="entry name" value="VOC"/>
    <property type="match status" value="2"/>
</dbReference>
<evidence type="ECO:0000313" key="4">
    <source>
        <dbReference type="Proteomes" id="UP000245124"/>
    </source>
</evidence>
<name>A0A2R5FMJ6_NOSCO</name>
<dbReference type="Proteomes" id="UP000245124">
    <property type="component" value="Unassembled WGS sequence"/>
</dbReference>
<dbReference type="Gene3D" id="3.10.180.10">
    <property type="entry name" value="2,3-Dihydroxybiphenyl 1,2-Dioxygenase, domain 1"/>
    <property type="match status" value="2"/>
</dbReference>
<dbReference type="GO" id="GO:0051213">
    <property type="term" value="F:dioxygenase activity"/>
    <property type="evidence" value="ECO:0007669"/>
    <property type="project" value="UniProtKB-KW"/>
</dbReference>
<sequence length="327" mass="36838">MSSQTDVQVQRIRAIGLTVTNCVGAARRRHRSLEFYTQALAFELVSDITVEGQDYSDLEGVTGAKIRIITLRLGDELIELMEYLNIQGKSIPSYSQSNDLWFQHLAIVVSDIDRAYAHLRTFSIELISVAPQTIPPENEASGGVRAFKFKDPDGHDLELIWFPPDKGKDKWHQNSHRLFLGIDHSAIAIFNTEQSLHFYCNLLGMQIDSRSLNWRATQSRLDNLPGAEVKITGLRPVQDGVGIELLDYIVPGKGRPMPSDWKSCDIAHIQIELVVNNLEQLVDKLRRNGVEFVSSRIVQFSDRSFPYRQGCLVKDPDGHAILLIGES</sequence>
<evidence type="ECO:0000256" key="1">
    <source>
        <dbReference type="ARBA" id="ARBA00022723"/>
    </source>
</evidence>
<dbReference type="InterPro" id="IPR004360">
    <property type="entry name" value="Glyas_Fos-R_dOase_dom"/>
</dbReference>
<dbReference type="OrthoDB" id="9788468at2"/>
<reference evidence="3 4" key="1">
    <citation type="submission" date="2017-06" db="EMBL/GenBank/DDBJ databases">
        <title>Genome sequencing of cyanobaciteial culture collection at National Institute for Environmental Studies (NIES).</title>
        <authorList>
            <person name="Hirose Y."/>
            <person name="Shimura Y."/>
            <person name="Fujisawa T."/>
            <person name="Nakamura Y."/>
            <person name="Kawachi M."/>
        </authorList>
    </citation>
    <scope>NUCLEOTIDE SEQUENCE [LARGE SCALE GENOMIC DNA]</scope>
    <source>
        <strain evidence="3 4">NIES-4072</strain>
    </source>
</reference>
<dbReference type="GO" id="GO:0046872">
    <property type="term" value="F:metal ion binding"/>
    <property type="evidence" value="ECO:0007669"/>
    <property type="project" value="UniProtKB-KW"/>
</dbReference>